<reference evidence="4" key="1">
    <citation type="journal article" date="2017" name="Genome Biol. Evol.">
        <title>Evolutionary Dynamics of Cryptophyte Plastid Genomes.</title>
        <authorList>
            <person name="Kim J.I."/>
            <person name="Moore C.E."/>
            <person name="Archibald J.M."/>
            <person name="Bhattacharya D."/>
            <person name="Yi G."/>
            <person name="Yoon H.S."/>
            <person name="Shin W."/>
        </authorList>
    </citation>
    <scope>NUCLEOTIDE SEQUENCE</scope>
</reference>
<dbReference type="EMBL" id="KY860574">
    <property type="protein sequence ID" value="ASV47613.1"/>
    <property type="molecule type" value="Genomic_DNA"/>
</dbReference>
<keyword evidence="3" id="KW-0472">Membrane</keyword>
<keyword evidence="2 4" id="KW-0934">Plastid</keyword>
<protein>
    <submittedName>
        <fullName evidence="4">Ycf36</fullName>
    </submittedName>
</protein>
<dbReference type="GO" id="GO:0009536">
    <property type="term" value="C:plastid"/>
    <property type="evidence" value="ECO:0007669"/>
    <property type="project" value="UniProtKB-SubCell"/>
</dbReference>
<dbReference type="AlphaFoldDB" id="A0A248SPR1"/>
<sequence length="167" mass="19330">MKKFILECPVPKDQQPINEYSNLKTSIFFLWTTKDLNTYIKGTIFLVTCSYLLVLALVISSTPQIQKIQPVEVINYINVFGNLLLNLYFIRLYLGWTYIYERLIKASISYEESGWYDGQVWVKTPNVLIQDKLVAEYQIAPVLNRIKFTITGLTLLVTLGVIHLCLQ</sequence>
<proteinExistence type="predicted"/>
<geneLocation type="chloroplast" evidence="4"/>
<keyword evidence="4" id="KW-0150">Chloroplast</keyword>
<evidence type="ECO:0000256" key="3">
    <source>
        <dbReference type="SAM" id="Phobius"/>
    </source>
</evidence>
<accession>A0A248SPR1</accession>
<dbReference type="PANTHER" id="PTHR34214:SF3">
    <property type="entry name" value="PROTEIN CONSERVED IN THE GREEN LINEAGE AND DIATOMS 27, CHLOROPLASTIC"/>
    <property type="match status" value="1"/>
</dbReference>
<feature type="transmembrane region" description="Helical" evidence="3">
    <location>
        <begin position="146"/>
        <end position="166"/>
    </location>
</feature>
<dbReference type="Pfam" id="PF06799">
    <property type="entry name" value="CGLD27-like"/>
    <property type="match status" value="1"/>
</dbReference>
<keyword evidence="3" id="KW-0812">Transmembrane</keyword>
<evidence type="ECO:0000256" key="2">
    <source>
        <dbReference type="ARBA" id="ARBA00022640"/>
    </source>
</evidence>
<organism evidence="4">
    <name type="scientific">Chroomonas mesostigmatica CCMP1168</name>
    <dbReference type="NCBI Taxonomy" id="1195612"/>
    <lineage>
        <taxon>Eukaryota</taxon>
        <taxon>Cryptophyceae</taxon>
        <taxon>Pyrenomonadales</taxon>
        <taxon>Chroomonadaceae</taxon>
        <taxon>Chroomonas</taxon>
    </lineage>
</organism>
<comment type="subcellular location">
    <subcellularLocation>
        <location evidence="1">Plastid</location>
    </subcellularLocation>
</comment>
<name>A0A248SPR1_9CRYP</name>
<evidence type="ECO:0000256" key="1">
    <source>
        <dbReference type="ARBA" id="ARBA00004474"/>
    </source>
</evidence>
<keyword evidence="3" id="KW-1133">Transmembrane helix</keyword>
<dbReference type="PANTHER" id="PTHR34214">
    <property type="match status" value="1"/>
</dbReference>
<feature type="transmembrane region" description="Helical" evidence="3">
    <location>
        <begin position="73"/>
        <end position="94"/>
    </location>
</feature>
<evidence type="ECO:0000313" key="4">
    <source>
        <dbReference type="EMBL" id="ASV47613.1"/>
    </source>
</evidence>
<feature type="transmembrane region" description="Helical" evidence="3">
    <location>
        <begin position="39"/>
        <end position="61"/>
    </location>
</feature>
<gene>
    <name evidence="4" type="primary">ycf36</name>
    <name evidence="4" type="ORF">CMESOPL_117</name>
</gene>
<dbReference type="InterPro" id="IPR009631">
    <property type="entry name" value="CGLD27-like"/>
</dbReference>